<dbReference type="OrthoDB" id="1142316at2"/>
<feature type="domain" description="FAD-binding" evidence="1">
    <location>
        <begin position="5"/>
        <end position="304"/>
    </location>
</feature>
<organism evidence="2 3">
    <name type="scientific">Flavobacterium xueshanense</name>
    <dbReference type="NCBI Taxonomy" id="935223"/>
    <lineage>
        <taxon>Bacteria</taxon>
        <taxon>Pseudomonadati</taxon>
        <taxon>Bacteroidota</taxon>
        <taxon>Flavobacteriia</taxon>
        <taxon>Flavobacteriales</taxon>
        <taxon>Flavobacteriaceae</taxon>
        <taxon>Flavobacterium</taxon>
    </lineage>
</organism>
<dbReference type="InterPro" id="IPR036188">
    <property type="entry name" value="FAD/NAD-bd_sf"/>
</dbReference>
<accession>A0A1I2FCT2</accession>
<dbReference type="Proteomes" id="UP000198596">
    <property type="component" value="Unassembled WGS sequence"/>
</dbReference>
<dbReference type="InterPro" id="IPR002938">
    <property type="entry name" value="FAD-bd"/>
</dbReference>
<dbReference type="InterPro" id="IPR050407">
    <property type="entry name" value="Geranylgeranyl_reductase"/>
</dbReference>
<dbReference type="GO" id="GO:0071949">
    <property type="term" value="F:FAD binding"/>
    <property type="evidence" value="ECO:0007669"/>
    <property type="project" value="InterPro"/>
</dbReference>
<keyword evidence="3" id="KW-1185">Reference proteome</keyword>
<dbReference type="Pfam" id="PF01494">
    <property type="entry name" value="FAD_binding_3"/>
    <property type="match status" value="1"/>
</dbReference>
<name>A0A1I2FCT2_9FLAO</name>
<evidence type="ECO:0000313" key="2">
    <source>
        <dbReference type="EMBL" id="SFF03055.1"/>
    </source>
</evidence>
<protein>
    <submittedName>
        <fullName evidence="2">Dehydrogenase (Flavoprotein)</fullName>
    </submittedName>
</protein>
<evidence type="ECO:0000259" key="1">
    <source>
        <dbReference type="Pfam" id="PF01494"/>
    </source>
</evidence>
<dbReference type="STRING" id="935223.SAMN04488131_107124"/>
<reference evidence="3" key="1">
    <citation type="submission" date="2016-10" db="EMBL/GenBank/DDBJ databases">
        <authorList>
            <person name="Varghese N."/>
            <person name="Submissions S."/>
        </authorList>
    </citation>
    <scope>NUCLEOTIDE SEQUENCE [LARGE SCALE GENOMIC DNA]</scope>
    <source>
        <strain evidence="3">CGMCC 1.9227</strain>
    </source>
</reference>
<dbReference type="EMBL" id="FONQ01000007">
    <property type="protein sequence ID" value="SFF03055.1"/>
    <property type="molecule type" value="Genomic_DNA"/>
</dbReference>
<evidence type="ECO:0000313" key="3">
    <source>
        <dbReference type="Proteomes" id="UP000198596"/>
    </source>
</evidence>
<dbReference type="SUPFAM" id="SSF51905">
    <property type="entry name" value="FAD/NAD(P)-binding domain"/>
    <property type="match status" value="1"/>
</dbReference>
<dbReference type="PANTHER" id="PTHR42685">
    <property type="entry name" value="GERANYLGERANYL DIPHOSPHATE REDUCTASE"/>
    <property type="match status" value="1"/>
</dbReference>
<dbReference type="RefSeq" id="WP_091204998.1">
    <property type="nucleotide sequence ID" value="NZ_FONQ01000007.1"/>
</dbReference>
<dbReference type="AlphaFoldDB" id="A0A1I2FCT2"/>
<sequence length="376" mass="42808">MKNNEVLIIGGGLAGLTAAIHLSKLGVHVTVIEKNSYPKHKVCGEYISNEVLHYLNWLDLKIDDLNPTKITKLEFSTASGKTIKSILPLGGFGISRFTLDEYLYKKALENGCRILQDNVENIVFENNQFIVTTTNNSILESEIVIGAFGKRSNVDQKMNRDFINKKSYWLAVKAHYSGDFPNDLVGLHNFKGGYCGVSKVEKDSINICYLADYETFKQFKNIDEYQNNVVSKNPHLKVIFEKSNLLFEKPLTISQISFEKKQSVENHILMIGDTAGLIHPLCGNGMAIAIHSAKIVSELIHKFYTNEIKSRNELEEKYIQQWNLNFKERLKMGRFLSNILQKQKLSTVLMRLLIIFPFLLPKIIKKTHGKPIILNL</sequence>
<dbReference type="PRINTS" id="PR00420">
    <property type="entry name" value="RNGMNOXGNASE"/>
</dbReference>
<dbReference type="PANTHER" id="PTHR42685:SF22">
    <property type="entry name" value="CONDITIONED MEDIUM FACTOR RECEPTOR 1"/>
    <property type="match status" value="1"/>
</dbReference>
<dbReference type="Gene3D" id="3.50.50.60">
    <property type="entry name" value="FAD/NAD(P)-binding domain"/>
    <property type="match status" value="1"/>
</dbReference>
<proteinExistence type="predicted"/>
<gene>
    <name evidence="2" type="ORF">SAMN04488131_107124</name>
</gene>